<dbReference type="SUPFAM" id="SSF53335">
    <property type="entry name" value="S-adenosyl-L-methionine-dependent methyltransferases"/>
    <property type="match status" value="1"/>
</dbReference>
<evidence type="ECO:0000256" key="10">
    <source>
        <dbReference type="ARBA" id="ARBA00023317"/>
    </source>
</evidence>
<evidence type="ECO:0000256" key="3">
    <source>
        <dbReference type="ARBA" id="ARBA00022679"/>
    </source>
</evidence>
<comment type="cofactor">
    <cofactor evidence="1">
        <name>pyruvate</name>
        <dbReference type="ChEBI" id="CHEBI:15361"/>
    </cofactor>
</comment>
<organism evidence="14 15">
    <name type="scientific">Chaetoceros tenuissimus</name>
    <dbReference type="NCBI Taxonomy" id="426638"/>
    <lineage>
        <taxon>Eukaryota</taxon>
        <taxon>Sar</taxon>
        <taxon>Stramenopiles</taxon>
        <taxon>Ochrophyta</taxon>
        <taxon>Bacillariophyta</taxon>
        <taxon>Coscinodiscophyceae</taxon>
        <taxon>Chaetocerotophycidae</taxon>
        <taxon>Chaetocerotales</taxon>
        <taxon>Chaetocerotaceae</taxon>
        <taxon>Chaetoceros</taxon>
    </lineage>
</organism>
<dbReference type="Gene3D" id="3.40.50.150">
    <property type="entry name" value="Vaccinia Virus protein VP39"/>
    <property type="match status" value="1"/>
</dbReference>
<accession>A0AAD3CKS0</accession>
<dbReference type="InterPro" id="IPR029063">
    <property type="entry name" value="SAM-dependent_MTases_sf"/>
</dbReference>
<protein>
    <recommendedName>
        <fullName evidence="13">PABS domain-containing protein</fullName>
    </recommendedName>
</protein>
<dbReference type="HAMAP" id="MF_00198">
    <property type="entry name" value="Spermidine_synth"/>
    <property type="match status" value="1"/>
</dbReference>
<dbReference type="Pfam" id="PF01564">
    <property type="entry name" value="Spermine_synth"/>
    <property type="match status" value="1"/>
</dbReference>
<dbReference type="Pfam" id="PF02675">
    <property type="entry name" value="AdoMet_dc"/>
    <property type="match status" value="1"/>
</dbReference>
<dbReference type="InterPro" id="IPR003826">
    <property type="entry name" value="AdoMetDC_fam_prok"/>
</dbReference>
<evidence type="ECO:0000256" key="1">
    <source>
        <dbReference type="ARBA" id="ARBA00001928"/>
    </source>
</evidence>
<dbReference type="Proteomes" id="UP001054902">
    <property type="component" value="Unassembled WGS sequence"/>
</dbReference>
<keyword evidence="7" id="KW-0865">Zymogen</keyword>
<dbReference type="SUPFAM" id="SSF56276">
    <property type="entry name" value="S-adenosylmethionine decarboxylase"/>
    <property type="match status" value="1"/>
</dbReference>
<dbReference type="CDD" id="cd02440">
    <property type="entry name" value="AdoMet_MTases"/>
    <property type="match status" value="1"/>
</dbReference>
<gene>
    <name evidence="14" type="ORF">CTEN210_04216</name>
</gene>
<dbReference type="InterPro" id="IPR030374">
    <property type="entry name" value="PABS"/>
</dbReference>
<dbReference type="Gene3D" id="3.60.90.10">
    <property type="entry name" value="S-adenosylmethionine decarboxylase"/>
    <property type="match status" value="1"/>
</dbReference>
<evidence type="ECO:0000256" key="5">
    <source>
        <dbReference type="ARBA" id="ARBA00022813"/>
    </source>
</evidence>
<evidence type="ECO:0000313" key="15">
    <source>
        <dbReference type="Proteomes" id="UP001054902"/>
    </source>
</evidence>
<feature type="active site" description="Proton acceptor" evidence="11">
    <location>
        <position position="463"/>
    </location>
</feature>
<keyword evidence="15" id="KW-1185">Reference proteome</keyword>
<dbReference type="GO" id="GO:0010487">
    <property type="term" value="F:thermospermine synthase activity"/>
    <property type="evidence" value="ECO:0007669"/>
    <property type="project" value="UniProtKB-ARBA"/>
</dbReference>
<keyword evidence="10" id="KW-0670">Pyruvate</keyword>
<keyword evidence="12" id="KW-0812">Transmembrane</keyword>
<reference evidence="14 15" key="1">
    <citation type="journal article" date="2021" name="Sci. Rep.">
        <title>The genome of the diatom Chaetoceros tenuissimus carries an ancient integrated fragment of an extant virus.</title>
        <authorList>
            <person name="Hongo Y."/>
            <person name="Kimura K."/>
            <person name="Takaki Y."/>
            <person name="Yoshida Y."/>
            <person name="Baba S."/>
            <person name="Kobayashi G."/>
            <person name="Nagasaki K."/>
            <person name="Hano T."/>
            <person name="Tomaru Y."/>
        </authorList>
    </citation>
    <scope>NUCLEOTIDE SEQUENCE [LARGE SCALE GENOMIC DNA]</scope>
    <source>
        <strain evidence="14 15">NIES-3715</strain>
    </source>
</reference>
<dbReference type="GO" id="GO:0004014">
    <property type="term" value="F:adenosylmethionine decarboxylase activity"/>
    <property type="evidence" value="ECO:0007669"/>
    <property type="project" value="InterPro"/>
</dbReference>
<feature type="domain" description="PABS" evidence="13">
    <location>
        <begin position="299"/>
        <end position="553"/>
    </location>
</feature>
<dbReference type="InterPro" id="IPR017716">
    <property type="entry name" value="S-AdoMet_deCOase_pro-enz"/>
</dbReference>
<dbReference type="NCBIfam" id="TIGR03330">
    <property type="entry name" value="SAM_DCase_Bsu"/>
    <property type="match status" value="1"/>
</dbReference>
<name>A0AAD3CKS0_9STRA</name>
<evidence type="ECO:0000259" key="13">
    <source>
        <dbReference type="PROSITE" id="PS51006"/>
    </source>
</evidence>
<keyword evidence="12" id="KW-1133">Transmembrane helix</keyword>
<evidence type="ECO:0000256" key="11">
    <source>
        <dbReference type="PROSITE-ProRule" id="PRU00354"/>
    </source>
</evidence>
<dbReference type="PROSITE" id="PS51006">
    <property type="entry name" value="PABS_2"/>
    <property type="match status" value="1"/>
</dbReference>
<sequence length="788" mass="87767">MTAAAAAPVKKTTPIDIRIFMVVITTAMAISFFAGVALGPSPELIPSTVTPPSSPLVEPVSQKFPQETKIHTKRRAKTKHAAEIGQTLPDLNEHHVNYQQPVLQDFGDGSGAQIIQSTGSIMDTEDEHLPAGQHLLVDLGNVEAAFLNSEKRLADAMVNTIKEAGLTLLSYHCHSLLPAGVSCVGVLLESHISFHTWPDEGVITLDLFTCGSNPLLPVVPTLERLFGIPRNKPNSSEKEEIISLWSHELRGFRSDKNLAAHKNKHLDNKSDLAQDILSPLLFGTKKQIISVESPYQRIDIWDYLPNVATPSYEDGIKHNLTEGDPRWLTKEVASWERSLYIDGIFQSSNSDAYAFHEALVQPVMFAHSNPKHVAVMGGGEGASIREILKHHSVESVTMIEMDEMLVEIVKEHLAHMSDCSDFEGVSDSCFEDEKVTLIHADAVEWFKKNQHSLKNKFDVIILDAMEPKEKESIYLDSEFIDALYNSMSDDGVFSIHVGESFGVHDPRPDMGVTAPREKFMQILEAKSETAAMMVYDDAHVGYDDPHSFLAVCKSKDCKNRWYAQPFIVDAEVAERIKPTKSGEDALQLFDGATQYAYQITSRGWETVYCRREPMPFECAYRELDVNPEIFEMNDENYEIKIDDVNGVQKKSVFAKIDIPKGSYIMPSDLAASLELHDDVIEGLDANTKMNEYGEATVIKNFLQYVEKYGSASSNEGSKHNYVEIGGSVFIRSSEDADEVNIGKWVPEHPSGKIPVWSPVYQRRALSLDLLLVATKDIKAGEEIVRASK</sequence>
<keyword evidence="4" id="KW-0210">Decarboxylase</keyword>
<evidence type="ECO:0000256" key="4">
    <source>
        <dbReference type="ARBA" id="ARBA00022793"/>
    </source>
</evidence>
<feature type="transmembrane region" description="Helical" evidence="12">
    <location>
        <begin position="19"/>
        <end position="38"/>
    </location>
</feature>
<dbReference type="InterPro" id="IPR001045">
    <property type="entry name" value="Spermi_synthase"/>
</dbReference>
<dbReference type="GO" id="GO:0008295">
    <property type="term" value="P:spermidine biosynthetic process"/>
    <property type="evidence" value="ECO:0007669"/>
    <property type="project" value="InterPro"/>
</dbReference>
<dbReference type="EMBL" id="BLLK01000023">
    <property type="protein sequence ID" value="GFH47741.1"/>
    <property type="molecule type" value="Genomic_DNA"/>
</dbReference>
<dbReference type="PANTHER" id="PTHR43317">
    <property type="entry name" value="THERMOSPERMINE SYNTHASE ACAULIS5"/>
    <property type="match status" value="1"/>
</dbReference>
<dbReference type="Gene3D" id="2.170.270.10">
    <property type="entry name" value="SET domain"/>
    <property type="match status" value="1"/>
</dbReference>
<keyword evidence="8" id="KW-0456">Lyase</keyword>
<proteinExistence type="inferred from homology"/>
<keyword evidence="6 11" id="KW-0620">Polyamine biosynthesis</keyword>
<evidence type="ECO:0000256" key="6">
    <source>
        <dbReference type="ARBA" id="ARBA00023115"/>
    </source>
</evidence>
<evidence type="ECO:0000256" key="2">
    <source>
        <dbReference type="ARBA" id="ARBA00007867"/>
    </source>
</evidence>
<comment type="caution">
    <text evidence="14">The sequence shown here is derived from an EMBL/GenBank/DDBJ whole genome shotgun (WGS) entry which is preliminary data.</text>
</comment>
<comment type="similarity">
    <text evidence="2">Belongs to the spermidine/spermine synthase family.</text>
</comment>
<keyword evidence="3 11" id="KW-0808">Transferase</keyword>
<dbReference type="InterPro" id="IPR046341">
    <property type="entry name" value="SET_dom_sf"/>
</dbReference>
<dbReference type="FunFam" id="3.60.90.10:FF:000025">
    <property type="entry name" value="Uncharacterized protein"/>
    <property type="match status" value="1"/>
</dbReference>
<evidence type="ECO:0000256" key="7">
    <source>
        <dbReference type="ARBA" id="ARBA00023145"/>
    </source>
</evidence>
<keyword evidence="5" id="KW-0068">Autocatalytic cleavage</keyword>
<dbReference type="PANTHER" id="PTHR43317:SF1">
    <property type="entry name" value="THERMOSPERMINE SYNTHASE ACAULIS5"/>
    <property type="match status" value="1"/>
</dbReference>
<keyword evidence="12" id="KW-0472">Membrane</keyword>
<evidence type="ECO:0000313" key="14">
    <source>
        <dbReference type="EMBL" id="GFH47741.1"/>
    </source>
</evidence>
<keyword evidence="9" id="KW-0704">Schiff base</keyword>
<evidence type="ECO:0000256" key="9">
    <source>
        <dbReference type="ARBA" id="ARBA00023270"/>
    </source>
</evidence>
<dbReference type="InterPro" id="IPR016067">
    <property type="entry name" value="S-AdoMet_deCO2ase_core"/>
</dbReference>
<dbReference type="AlphaFoldDB" id="A0AAD3CKS0"/>
<evidence type="ECO:0000256" key="8">
    <source>
        <dbReference type="ARBA" id="ARBA00023239"/>
    </source>
</evidence>
<evidence type="ECO:0000256" key="12">
    <source>
        <dbReference type="SAM" id="Phobius"/>
    </source>
</evidence>